<dbReference type="EMBL" id="CAXHTB010000001">
    <property type="protein sequence ID" value="CAL0300740.1"/>
    <property type="molecule type" value="Genomic_DNA"/>
</dbReference>
<feature type="region of interest" description="Disordered" evidence="7">
    <location>
        <begin position="225"/>
        <end position="258"/>
    </location>
</feature>
<keyword evidence="6" id="KW-0472">Membrane</keyword>
<dbReference type="InterPro" id="IPR011009">
    <property type="entry name" value="Kinase-like_dom_sf"/>
</dbReference>
<dbReference type="Proteomes" id="UP001497480">
    <property type="component" value="Unassembled WGS sequence"/>
</dbReference>
<organism evidence="11 12">
    <name type="scientific">Lupinus luteus</name>
    <name type="common">European yellow lupine</name>
    <dbReference type="NCBI Taxonomy" id="3873"/>
    <lineage>
        <taxon>Eukaryota</taxon>
        <taxon>Viridiplantae</taxon>
        <taxon>Streptophyta</taxon>
        <taxon>Embryophyta</taxon>
        <taxon>Tracheophyta</taxon>
        <taxon>Spermatophyta</taxon>
        <taxon>Magnoliopsida</taxon>
        <taxon>eudicotyledons</taxon>
        <taxon>Gunneridae</taxon>
        <taxon>Pentapetalae</taxon>
        <taxon>rosids</taxon>
        <taxon>fabids</taxon>
        <taxon>Fabales</taxon>
        <taxon>Fabaceae</taxon>
        <taxon>Papilionoideae</taxon>
        <taxon>50 kb inversion clade</taxon>
        <taxon>genistoids sensu lato</taxon>
        <taxon>core genistoids</taxon>
        <taxon>Genisteae</taxon>
        <taxon>Lupinus</taxon>
    </lineage>
</organism>
<dbReference type="PROSITE" id="PS50011">
    <property type="entry name" value="PROTEIN_KINASE_DOM"/>
    <property type="match status" value="1"/>
</dbReference>
<dbReference type="Pfam" id="PF23598">
    <property type="entry name" value="LRR_14"/>
    <property type="match status" value="1"/>
</dbReference>
<dbReference type="InterPro" id="IPR003591">
    <property type="entry name" value="Leu-rich_rpt_typical-subtyp"/>
</dbReference>
<name>A0AAV1VUQ6_LUPLU</name>
<dbReference type="PROSITE" id="PS00108">
    <property type="entry name" value="PROTEIN_KINASE_ST"/>
    <property type="match status" value="1"/>
</dbReference>
<feature type="compositionally biased region" description="Basic and acidic residues" evidence="7">
    <location>
        <begin position="245"/>
        <end position="258"/>
    </location>
</feature>
<dbReference type="GO" id="GO:0004674">
    <property type="term" value="F:protein serine/threonine kinase activity"/>
    <property type="evidence" value="ECO:0007669"/>
    <property type="project" value="TreeGrafter"/>
</dbReference>
<dbReference type="InterPro" id="IPR009038">
    <property type="entry name" value="GOLD_dom"/>
</dbReference>
<reference evidence="11 12" key="1">
    <citation type="submission" date="2024-03" db="EMBL/GenBank/DDBJ databases">
        <authorList>
            <person name="Martinez-Hernandez J."/>
        </authorList>
    </citation>
    <scope>NUCLEOTIDE SEQUENCE [LARGE SCALE GENOMIC DNA]</scope>
</reference>
<feature type="region of interest" description="Disordered" evidence="7">
    <location>
        <begin position="705"/>
        <end position="724"/>
    </location>
</feature>
<dbReference type="SUPFAM" id="SSF56112">
    <property type="entry name" value="Protein kinase-like (PK-like)"/>
    <property type="match status" value="1"/>
</dbReference>
<dbReference type="SUPFAM" id="SSF101576">
    <property type="entry name" value="Supernatant protein factor (SPF), C-terminal domain"/>
    <property type="match status" value="1"/>
</dbReference>
<comment type="caution">
    <text evidence="11">The sequence shown here is derived from an EMBL/GenBank/DDBJ whole genome shotgun (WGS) entry which is preliminary data.</text>
</comment>
<dbReference type="Pfam" id="PF00069">
    <property type="entry name" value="Pkinase"/>
    <property type="match status" value="1"/>
</dbReference>
<evidence type="ECO:0000256" key="6">
    <source>
        <dbReference type="ARBA" id="ARBA00023136"/>
    </source>
</evidence>
<keyword evidence="4" id="KW-0677">Repeat</keyword>
<feature type="domain" description="GOLD" evidence="10">
    <location>
        <begin position="35"/>
        <end position="122"/>
    </location>
</feature>
<dbReference type="InterPro" id="IPR001611">
    <property type="entry name" value="Leu-rich_rpt"/>
</dbReference>
<keyword evidence="5" id="KW-1133">Transmembrane helix</keyword>
<evidence type="ECO:0000256" key="3">
    <source>
        <dbReference type="ARBA" id="ARBA00022692"/>
    </source>
</evidence>
<dbReference type="FunFam" id="3.80.10.10:FF:000880">
    <property type="entry name" value="Leucine-rich repeat protein kinase family protein"/>
    <property type="match status" value="1"/>
</dbReference>
<gene>
    <name evidence="11" type="ORF">LLUT_LOCUS1800</name>
</gene>
<evidence type="ECO:0000256" key="7">
    <source>
        <dbReference type="SAM" id="MobiDB-lite"/>
    </source>
</evidence>
<proteinExistence type="predicted"/>
<feature type="domain" description="Protein kinase" evidence="9">
    <location>
        <begin position="1010"/>
        <end position="1321"/>
    </location>
</feature>
<dbReference type="SMART" id="SM00365">
    <property type="entry name" value="LRR_SD22"/>
    <property type="match status" value="2"/>
</dbReference>
<evidence type="ECO:0000256" key="4">
    <source>
        <dbReference type="ARBA" id="ARBA00022737"/>
    </source>
</evidence>
<dbReference type="InterPro" id="IPR008271">
    <property type="entry name" value="Ser/Thr_kinase_AS"/>
</dbReference>
<evidence type="ECO:0000313" key="11">
    <source>
        <dbReference type="EMBL" id="CAL0300740.1"/>
    </source>
</evidence>
<protein>
    <submittedName>
        <fullName evidence="11">Uncharacterized protein</fullName>
    </submittedName>
</protein>
<dbReference type="GO" id="GO:0005524">
    <property type="term" value="F:ATP binding"/>
    <property type="evidence" value="ECO:0007669"/>
    <property type="project" value="InterPro"/>
</dbReference>
<dbReference type="InterPro" id="IPR055414">
    <property type="entry name" value="LRR_R13L4/SHOC2-like"/>
</dbReference>
<evidence type="ECO:0000256" key="8">
    <source>
        <dbReference type="SAM" id="SignalP"/>
    </source>
</evidence>
<dbReference type="SMART" id="SM00364">
    <property type="entry name" value="LRR_BAC"/>
    <property type="match status" value="3"/>
</dbReference>
<dbReference type="PROSITE" id="PS51257">
    <property type="entry name" value="PROKAR_LIPOPROTEIN"/>
    <property type="match status" value="1"/>
</dbReference>
<feature type="chain" id="PRO_5043696200" evidence="8">
    <location>
        <begin position="28"/>
        <end position="1332"/>
    </location>
</feature>
<dbReference type="Pfam" id="PF14381">
    <property type="entry name" value="EDR1_CTR1_ARMC3_pept"/>
    <property type="match status" value="1"/>
</dbReference>
<dbReference type="InterPro" id="IPR036598">
    <property type="entry name" value="GOLD_dom_sf"/>
</dbReference>
<dbReference type="PANTHER" id="PTHR24359:SF1">
    <property type="entry name" value="INHIBITOR OF NUCLEAR FACTOR KAPPA-B KINASE EPSILON SUBUNIT HOMOLOG 1-RELATED"/>
    <property type="match status" value="1"/>
</dbReference>
<evidence type="ECO:0000256" key="5">
    <source>
        <dbReference type="ARBA" id="ARBA00022989"/>
    </source>
</evidence>
<dbReference type="FunFam" id="1.10.510.10:FF:000988">
    <property type="entry name" value="Leucine-rich repeat protein kinase family protein"/>
    <property type="match status" value="1"/>
</dbReference>
<keyword evidence="12" id="KW-1185">Reference proteome</keyword>
<dbReference type="InterPro" id="IPR032675">
    <property type="entry name" value="LRR_dom_sf"/>
</dbReference>
<dbReference type="Pfam" id="PF01105">
    <property type="entry name" value="EMP24_GP25L"/>
    <property type="match status" value="1"/>
</dbReference>
<accession>A0AAV1VUQ6</accession>
<dbReference type="PANTHER" id="PTHR24359">
    <property type="entry name" value="SERINE/THREONINE-PROTEIN KINASE SBK1"/>
    <property type="match status" value="1"/>
</dbReference>
<dbReference type="SUPFAM" id="SSF52047">
    <property type="entry name" value="RNI-like"/>
    <property type="match status" value="1"/>
</dbReference>
<evidence type="ECO:0000256" key="2">
    <source>
        <dbReference type="ARBA" id="ARBA00022614"/>
    </source>
</evidence>
<comment type="subcellular location">
    <subcellularLocation>
        <location evidence="1">Membrane</location>
    </subcellularLocation>
</comment>
<sequence>MMDQTQRKMCGVLMCLMLSCLFGRIDSLSVTVNDVECVYDYVLYEGDSVSGNFVVVDHHIFWSSDHPGIDFTVTSPAGNTVHNIKGTSGDKFQFKAPTHGTYKFCFHNPYSTPETVSFYIHVGHIPSEHDLAKDEHLDPVNVKIAELKEALESVTAEQKYLRARDARHRHTNESTSKRVVLYTVGEYLLLAAVSVLQVIYIRHLFGNSVAYNRAISENIISEEMKLQQQQQQHESDEMEPQSEEISEKSEEKKAKIDGLESKIEEEGVTLDVTGKSLEFPSSSSSSPESKKDSAVESLYLYKNVYSLIPKSVGEHVRLKTLKFFGNEINLFAPGFGDLNGLECLHMKISSPAIGGLPLHKMKALKELQLSKTPPRPSAFPILTHIATLKRLTKLSICHFSIRFLPPEIGCLKNLEHLDLSFNKIKRLPEEVTFLSGLISMKVANNKLVELPSAMASLSMLESLDLSNNRLTSLGSIELCSMHRLRNLNLQYNKLLSVFQIPPWICCNMEGNDGGGCNDDCSSYVEMDVYENSSQENDIHGPHNTSSTLLTSSSSSSRCFAARKSGKRWKRQYYLQQRARQACLNSSRKWKGVDHDQLLSKKVHRISEPENVDSLASESCRETVSDKGNLDENKKRIFSEEPVNNNLIDVVNDDEVIIKKPFCPESCCTAESKNEKDTSLCSVENMPTELDEASCSEVQKCISKSKRPSDQDIDNPKPCKSRKPIDNSSLLSSQYSKISFCGIEDHLSDGFYDAGRDRPFMPLENYEHKQCFDSREVILLDRKKDEELDAVLLSARALVYNLKNQAVVYNLQAVSLLALFVSDHFGGSDRGAIIERTRKAVSGSNYNKPFVCTCSAGSSTDISASDKPVVNTTEDITLPMISEKSLHSIKKRRSSIVVPIGSVQFGVCRHRALLLKYLCDHMEPPVPCELVRGYLDFSPHAWNIILIKRDGIWVRMLVDACRPHDIREEKDPEYFCRYIPLTRTEISPSCRETPGPDHSFPSLSACNELEKKTSTTLVQCKLGSVEAAAKVRTLEVQASSSEKIKNFEYNCLGEVRILGALKHPCIVEMYGHQISCQWTLSSDGNPEHCVLRSSIFMEYVEGGSLKNYLNKLSEADEKHVPVDLAFCIAKDVACALLELHSKHIIHRDIKSENILFDLDKRDDGIPTVKLCDFDSAVPLRSPLHACCIAHVGTPPPCVCVGTPRWMAPEVMQTMHEKHTYGLEADIWSFGCLLLEMLTLQIPYSGVSDSDVHDSLQIGKRPKLTDELEALCSVNEPTMIQSVKVEETDAEVDMLKFLVNLFGKCVEEDPAERPTAHEIHEMLLKYNPPSRTRC</sequence>
<dbReference type="SMART" id="SM00369">
    <property type="entry name" value="LRR_TYP"/>
    <property type="match status" value="3"/>
</dbReference>
<dbReference type="SMART" id="SM01190">
    <property type="entry name" value="EMP24_GP25L"/>
    <property type="match status" value="1"/>
</dbReference>
<dbReference type="PRINTS" id="PR00019">
    <property type="entry name" value="LEURICHRPT"/>
</dbReference>
<evidence type="ECO:0000259" key="9">
    <source>
        <dbReference type="PROSITE" id="PS50011"/>
    </source>
</evidence>
<keyword evidence="8" id="KW-0732">Signal</keyword>
<feature type="signal peptide" evidence="8">
    <location>
        <begin position="1"/>
        <end position="27"/>
    </location>
</feature>
<dbReference type="GO" id="GO:0016020">
    <property type="term" value="C:membrane"/>
    <property type="evidence" value="ECO:0007669"/>
    <property type="project" value="UniProtKB-SubCell"/>
</dbReference>
<keyword evidence="3" id="KW-0812">Transmembrane</keyword>
<dbReference type="SMART" id="SM00220">
    <property type="entry name" value="S_TKc"/>
    <property type="match status" value="1"/>
</dbReference>
<evidence type="ECO:0000313" key="12">
    <source>
        <dbReference type="Proteomes" id="UP001497480"/>
    </source>
</evidence>
<evidence type="ECO:0000259" key="10">
    <source>
        <dbReference type="PROSITE" id="PS50866"/>
    </source>
</evidence>
<dbReference type="PROSITE" id="PS51450">
    <property type="entry name" value="LRR"/>
    <property type="match status" value="2"/>
</dbReference>
<evidence type="ECO:0000256" key="1">
    <source>
        <dbReference type="ARBA" id="ARBA00004370"/>
    </source>
</evidence>
<feature type="compositionally biased region" description="Basic and acidic residues" evidence="7">
    <location>
        <begin position="706"/>
        <end position="716"/>
    </location>
</feature>
<dbReference type="Gene3D" id="1.10.510.10">
    <property type="entry name" value="Transferase(Phosphotransferase) domain 1"/>
    <property type="match status" value="1"/>
</dbReference>
<dbReference type="InterPro" id="IPR000719">
    <property type="entry name" value="Prot_kinase_dom"/>
</dbReference>
<dbReference type="PROSITE" id="PS50866">
    <property type="entry name" value="GOLD"/>
    <property type="match status" value="1"/>
</dbReference>
<dbReference type="Gene3D" id="3.80.10.10">
    <property type="entry name" value="Ribonuclease Inhibitor"/>
    <property type="match status" value="2"/>
</dbReference>
<dbReference type="InterPro" id="IPR055164">
    <property type="entry name" value="EDR1/CTR1/ARMC3-like_pept-like"/>
</dbReference>
<keyword evidence="2" id="KW-0433">Leucine-rich repeat</keyword>